<protein>
    <submittedName>
        <fullName evidence="2">Uncharacterized protein</fullName>
    </submittedName>
</protein>
<organism evidence="2 3">
    <name type="scientific">Arenicella xantha</name>
    <dbReference type="NCBI Taxonomy" id="644221"/>
    <lineage>
        <taxon>Bacteria</taxon>
        <taxon>Pseudomonadati</taxon>
        <taxon>Pseudomonadota</taxon>
        <taxon>Gammaproteobacteria</taxon>
        <taxon>Arenicellales</taxon>
        <taxon>Arenicellaceae</taxon>
        <taxon>Arenicella</taxon>
    </lineage>
</organism>
<dbReference type="RefSeq" id="WP_113952438.1">
    <property type="nucleotide sequence ID" value="NZ_QNRT01000001.1"/>
</dbReference>
<evidence type="ECO:0000256" key="1">
    <source>
        <dbReference type="SAM" id="Phobius"/>
    </source>
</evidence>
<name>A0A395JMG5_9GAMM</name>
<keyword evidence="3" id="KW-1185">Reference proteome</keyword>
<dbReference type="AlphaFoldDB" id="A0A395JMG5"/>
<feature type="transmembrane region" description="Helical" evidence="1">
    <location>
        <begin position="6"/>
        <end position="25"/>
    </location>
</feature>
<dbReference type="Proteomes" id="UP000253083">
    <property type="component" value="Unassembled WGS sequence"/>
</dbReference>
<keyword evidence="1" id="KW-0812">Transmembrane</keyword>
<feature type="transmembrane region" description="Helical" evidence="1">
    <location>
        <begin position="201"/>
        <end position="219"/>
    </location>
</feature>
<feature type="transmembrane region" description="Helical" evidence="1">
    <location>
        <begin position="176"/>
        <end position="195"/>
    </location>
</feature>
<proteinExistence type="predicted"/>
<comment type="caution">
    <text evidence="2">The sequence shown here is derived from an EMBL/GenBank/DDBJ whole genome shotgun (WGS) entry which is preliminary data.</text>
</comment>
<evidence type="ECO:0000313" key="3">
    <source>
        <dbReference type="Proteomes" id="UP000253083"/>
    </source>
</evidence>
<keyword evidence="1" id="KW-1133">Transmembrane helix</keyword>
<gene>
    <name evidence="2" type="ORF">DFR28_101204</name>
</gene>
<dbReference type="OrthoDB" id="5984490at2"/>
<keyword evidence="1" id="KW-0472">Membrane</keyword>
<feature type="transmembrane region" description="Helical" evidence="1">
    <location>
        <begin position="70"/>
        <end position="93"/>
    </location>
</feature>
<evidence type="ECO:0000313" key="2">
    <source>
        <dbReference type="EMBL" id="RBP52820.1"/>
    </source>
</evidence>
<feature type="transmembrane region" description="Helical" evidence="1">
    <location>
        <begin position="105"/>
        <end position="125"/>
    </location>
</feature>
<dbReference type="InParanoid" id="A0A395JMG5"/>
<feature type="transmembrane region" description="Helical" evidence="1">
    <location>
        <begin position="46"/>
        <end position="64"/>
    </location>
</feature>
<reference evidence="2 3" key="1">
    <citation type="submission" date="2018-06" db="EMBL/GenBank/DDBJ databases">
        <title>Genomic Encyclopedia of Type Strains, Phase IV (KMG-IV): sequencing the most valuable type-strain genomes for metagenomic binning, comparative biology and taxonomic classification.</title>
        <authorList>
            <person name="Goeker M."/>
        </authorList>
    </citation>
    <scope>NUCLEOTIDE SEQUENCE [LARGE SCALE GENOMIC DNA]</scope>
    <source>
        <strain evidence="2 3">DSM 24032</strain>
    </source>
</reference>
<accession>A0A395JMG5</accession>
<dbReference type="EMBL" id="QNRT01000001">
    <property type="protein sequence ID" value="RBP52820.1"/>
    <property type="molecule type" value="Genomic_DNA"/>
</dbReference>
<sequence length="236" mass="25517">MQFISTILLVIHVLAGVASLILFWIPALTRKGGRNHRLAGRWYVKAMWVVVVTAISLSVKNVIIGDYVLAAFLGFLSLLTAKPLWMGTAILSSKHGVNARYRSNLMVLNALLVIAGATLIYYGIVLGAQGIAVFLLVFGGLGLSNIIEFVGLWRAPDSRQIDWRKQHIVGMGTSGIAAHTAFLAFGASSLITSLVNSYWALAPWLAPTVIGTIAIRLAVGKYCLDKSRNSDVMLSH</sequence>
<feature type="transmembrane region" description="Helical" evidence="1">
    <location>
        <begin position="131"/>
        <end position="155"/>
    </location>
</feature>